<evidence type="ECO:0000256" key="1">
    <source>
        <dbReference type="SAM" id="Phobius"/>
    </source>
</evidence>
<keyword evidence="1" id="KW-0812">Transmembrane</keyword>
<protein>
    <submittedName>
        <fullName evidence="2">Pr6Pr family membrane protein</fullName>
    </submittedName>
</protein>
<reference evidence="2 3" key="1">
    <citation type="submission" date="2022-07" db="EMBL/GenBank/DDBJ databases">
        <title>Novel species in genus cellulomonas.</title>
        <authorList>
            <person name="Ye L."/>
        </authorList>
    </citation>
    <scope>NUCLEOTIDE SEQUENCE [LARGE SCALE GENOMIC DNA]</scope>
    <source>
        <strain evidence="3">zg-B89</strain>
    </source>
</reference>
<gene>
    <name evidence="2" type="ORF">NP048_02865</name>
</gene>
<feature type="transmembrane region" description="Helical" evidence="1">
    <location>
        <begin position="176"/>
        <end position="196"/>
    </location>
</feature>
<proteinExistence type="predicted"/>
<dbReference type="RefSeq" id="WP_227577989.1">
    <property type="nucleotide sequence ID" value="NZ_CP101987.1"/>
</dbReference>
<feature type="transmembrane region" description="Helical" evidence="1">
    <location>
        <begin position="48"/>
        <end position="67"/>
    </location>
</feature>
<evidence type="ECO:0000313" key="3">
    <source>
        <dbReference type="Proteomes" id="UP001316384"/>
    </source>
</evidence>
<organism evidence="2 3">
    <name type="scientific">Cellulomonas xiejunii</name>
    <dbReference type="NCBI Taxonomy" id="2968083"/>
    <lineage>
        <taxon>Bacteria</taxon>
        <taxon>Bacillati</taxon>
        <taxon>Actinomycetota</taxon>
        <taxon>Actinomycetes</taxon>
        <taxon>Micrococcales</taxon>
        <taxon>Cellulomonadaceae</taxon>
        <taxon>Cellulomonas</taxon>
    </lineage>
</organism>
<dbReference type="InterPro" id="IPR049713">
    <property type="entry name" value="Pr6Pr-like"/>
</dbReference>
<dbReference type="Proteomes" id="UP001316384">
    <property type="component" value="Chromosome"/>
</dbReference>
<evidence type="ECO:0000313" key="2">
    <source>
        <dbReference type="EMBL" id="UUI72428.1"/>
    </source>
</evidence>
<accession>A0ABY5KVR9</accession>
<dbReference type="NCBIfam" id="NF038065">
    <property type="entry name" value="Pr6Pr"/>
    <property type="match status" value="1"/>
</dbReference>
<feature type="transmembrane region" description="Helical" evidence="1">
    <location>
        <begin position="74"/>
        <end position="95"/>
    </location>
</feature>
<feature type="transmembrane region" description="Helical" evidence="1">
    <location>
        <begin position="138"/>
        <end position="156"/>
    </location>
</feature>
<keyword evidence="1" id="KW-0472">Membrane</keyword>
<keyword evidence="3" id="KW-1185">Reference proteome</keyword>
<sequence length="212" mass="22256">MTTSPVPGARLPAAVRALAGASVLVVLAASYAEQRAAGRGSVVDFLGYFTNLTSLLAGLLLVVLAVHAGRQVPLWLTLARGVATTCLVVVAVVYATLVPGEGGTTPWVSAVLHVAFPCAVMLDWLLLVDRPALPWRRLWLVLPYPVLWLVVAVVRGRTDGWVPYGFLLPGRGVPSLVLHVAGLVVVLLAAGALVWATGRTRGLRRPVAPAAV</sequence>
<keyword evidence="1" id="KW-1133">Transmembrane helix</keyword>
<name>A0ABY5KVR9_9CELL</name>
<feature type="transmembrane region" description="Helical" evidence="1">
    <location>
        <begin position="107"/>
        <end position="126"/>
    </location>
</feature>
<dbReference type="EMBL" id="CP101987">
    <property type="protein sequence ID" value="UUI72428.1"/>
    <property type="molecule type" value="Genomic_DNA"/>
</dbReference>